<reference evidence="1" key="1">
    <citation type="submission" date="2021-07" db="EMBL/GenBank/DDBJ databases">
        <authorList>
            <person name="Branca A.L. A."/>
        </authorList>
    </citation>
    <scope>NUCLEOTIDE SEQUENCE</scope>
</reference>
<organism evidence="1 2">
    <name type="scientific">Penicillium egyptiacum</name>
    <dbReference type="NCBI Taxonomy" id="1303716"/>
    <lineage>
        <taxon>Eukaryota</taxon>
        <taxon>Fungi</taxon>
        <taxon>Dikarya</taxon>
        <taxon>Ascomycota</taxon>
        <taxon>Pezizomycotina</taxon>
        <taxon>Eurotiomycetes</taxon>
        <taxon>Eurotiomycetidae</taxon>
        <taxon>Eurotiales</taxon>
        <taxon>Aspergillaceae</taxon>
        <taxon>Penicillium</taxon>
    </lineage>
</organism>
<protein>
    <submittedName>
        <fullName evidence="1">Uncharacterized protein</fullName>
    </submittedName>
</protein>
<gene>
    <name evidence="1" type="ORF">PEGY_LOCUS993</name>
</gene>
<dbReference type="Proteomes" id="UP001154252">
    <property type="component" value="Unassembled WGS sequence"/>
</dbReference>
<evidence type="ECO:0000313" key="2">
    <source>
        <dbReference type="Proteomes" id="UP001154252"/>
    </source>
</evidence>
<keyword evidence="2" id="KW-1185">Reference proteome</keyword>
<evidence type="ECO:0000313" key="1">
    <source>
        <dbReference type="EMBL" id="CAG8887069.1"/>
    </source>
</evidence>
<sequence>MVNLRDILSEASDLRLGVPCLLVDETPGQGGSHTAFKIVFEDSVKWAARVGHDSNNWKNGLRAVKTFLCLKQQCTAIKASTLLFSSKHPVLYSERVSGAPLAIWNLQIPQIQREVFLDDMADFLL</sequence>
<dbReference type="AlphaFoldDB" id="A0A9W4K8C1"/>
<dbReference type="OrthoDB" id="2906425at2759"/>
<dbReference type="EMBL" id="CAJVRC010000836">
    <property type="protein sequence ID" value="CAG8887069.1"/>
    <property type="molecule type" value="Genomic_DNA"/>
</dbReference>
<name>A0A9W4K8C1_9EURO</name>
<comment type="caution">
    <text evidence="1">The sequence shown here is derived from an EMBL/GenBank/DDBJ whole genome shotgun (WGS) entry which is preliminary data.</text>
</comment>
<proteinExistence type="predicted"/>
<accession>A0A9W4K8C1</accession>